<sequence>MSIKVHQFHSGSAYGDAVTNSMLLLQRHLRALGLQSEVFAEHLDPLLGEAIRPHTDLDDLLAPDDVLIIHHSMGHDRINWLLGLRCRKVLLYHNITPASFFPVDSAFHKYSLLGYEQLGLLMRRVERAYAVSEFNARDMRKHGFQDVKVLPVLVDDAKYEGVLRPRCLETDVGRPWTVLFVGRVCQNKGHRDLIDAASHWIRHYPQYPVQFVCVGAYSRDDAFYQELRSASQQLGLDNVVTFTGKVSDDELRDWYARADCYLSLSQHEGFGVPLIEAMLCRLPVLALSSSAVSETMGGAGVLLSSADGASVCAALLRLMRNRPFRRQVVTGQLARVAAFRSDVVRVLVVQMLAELRIPCGIPSPVVRAAGSDVVRIEGPCDSSYSLAIVNREMAGALDEAGTPSALFCTEGPGDYSPSEANLATLTPRTRELIRRGDAPAVPKATIRNLYPPRVRDERGDIAAGYFFWEESSFPPVYVRDFNLSLDVLLAPSRFVADTWRSSGVNVPIRYVGSGADHVMRVPAEPLPIKLPEGFRFLHVSSCFPRKGPDVLLRAFGRAFDGRQDVVLVIKTFPNPHNRVPEMLEALRRERPGFPAVVVINEDYSAGRIRTLYETCQAYVAPSRGEGFGLPMAEAMLHDLPVVATGWGGHVDFCTPDTSYPIRYTLAPSTSHVAGQSASLWAEPDEDHLVELLQRVERERGEPAKIAAARQLIEHEFSWNSVARRVEAAIEPASLPGRDFSDEPLRMAWVSTWNEACGIATYSKYLLDHADRSELEITMHGRKATSCETADIPMSELWRDASEVSLDALRDRIIADGAEVAVIQFNFGFFNVRALSSLTAALEKAGVRVIITLHSTRDVDRPDFKASLRDGIEGLSRASRLLVHSVEDLNRLGDLGLGARAALFPHGAMDLPTRGMAEARRRLEIPPAARIIASYGFMLPHKGLPELVDAFAALRARRDDVYLFMVNSLYPADVSRELRDALLAKIEKLGLRDRIRMFTDFLPEPVSLALLESANVVVFPYQETAESASGAVRFGLAARRPVATTPLAIFDDLEGQGLRFEGCTSRAFNDGLSGWIDDPSIESVVAGQNEWISARSWPLLMQRIADMARGLVQDEQG</sequence>
<dbReference type="EMBL" id="JARUHG010000003">
    <property type="protein sequence ID" value="MDR0183637.1"/>
    <property type="molecule type" value="Genomic_DNA"/>
</dbReference>
<evidence type="ECO:0000313" key="3">
    <source>
        <dbReference type="Proteomes" id="UP001233535"/>
    </source>
</evidence>
<dbReference type="Pfam" id="PF13692">
    <property type="entry name" value="Glyco_trans_1_4"/>
    <property type="match status" value="2"/>
</dbReference>
<organism evidence="2 3">
    <name type="scientific">Lysobacter arvi</name>
    <dbReference type="NCBI Taxonomy" id="3038776"/>
    <lineage>
        <taxon>Bacteria</taxon>
        <taxon>Pseudomonadati</taxon>
        <taxon>Pseudomonadota</taxon>
        <taxon>Gammaproteobacteria</taxon>
        <taxon>Lysobacterales</taxon>
        <taxon>Lysobacteraceae</taxon>
        <taxon>Lysobacter</taxon>
    </lineage>
</organism>
<dbReference type="PANTHER" id="PTHR46656:SF3">
    <property type="entry name" value="PUTATIVE-RELATED"/>
    <property type="match status" value="1"/>
</dbReference>
<dbReference type="PANTHER" id="PTHR46656">
    <property type="entry name" value="PUTATIVE-RELATED"/>
    <property type="match status" value="1"/>
</dbReference>
<keyword evidence="3" id="KW-1185">Reference proteome</keyword>
<dbReference type="CDD" id="cd03801">
    <property type="entry name" value="GT4_PimA-like"/>
    <property type="match status" value="2"/>
</dbReference>
<dbReference type="SUPFAM" id="SSF53756">
    <property type="entry name" value="UDP-Glycosyltransferase/glycogen phosphorylase"/>
    <property type="match status" value="3"/>
</dbReference>
<proteinExistence type="predicted"/>
<evidence type="ECO:0000313" key="2">
    <source>
        <dbReference type="EMBL" id="MDR0183637.1"/>
    </source>
</evidence>
<dbReference type="Proteomes" id="UP001233535">
    <property type="component" value="Unassembled WGS sequence"/>
</dbReference>
<dbReference type="RefSeq" id="WP_309262769.1">
    <property type="nucleotide sequence ID" value="NZ_JARUHG010000003.1"/>
</dbReference>
<gene>
    <name evidence="2" type="ORF">P8609_11765</name>
</gene>
<dbReference type="InterPro" id="IPR001296">
    <property type="entry name" value="Glyco_trans_1"/>
</dbReference>
<dbReference type="Pfam" id="PF00534">
    <property type="entry name" value="Glycos_transf_1"/>
    <property type="match status" value="1"/>
</dbReference>
<protein>
    <submittedName>
        <fullName evidence="2">Glycosyltransferase</fullName>
    </submittedName>
</protein>
<name>A0ABU1CFA7_9GAMM</name>
<feature type="domain" description="Glycosyl transferase family 1" evidence="1">
    <location>
        <begin position="917"/>
        <end position="1028"/>
    </location>
</feature>
<accession>A0ABU1CFA7</accession>
<dbReference type="Gene3D" id="3.40.50.2000">
    <property type="entry name" value="Glycogen Phosphorylase B"/>
    <property type="match status" value="3"/>
</dbReference>
<evidence type="ECO:0000259" key="1">
    <source>
        <dbReference type="Pfam" id="PF00534"/>
    </source>
</evidence>
<reference evidence="2 3" key="1">
    <citation type="submission" date="2023-04" db="EMBL/GenBank/DDBJ databases">
        <title>Lysobacter sp. strain UC isolated from soil sample.</title>
        <authorList>
            <person name="Choksket S."/>
            <person name="Harshvardhan F."/>
            <person name="Rana R."/>
            <person name="Patil P.B."/>
            <person name="Korpole S."/>
        </authorList>
    </citation>
    <scope>NUCLEOTIDE SEQUENCE [LARGE SCALE GENOMIC DNA]</scope>
    <source>
        <strain evidence="2 3">UC</strain>
    </source>
</reference>
<comment type="caution">
    <text evidence="2">The sequence shown here is derived from an EMBL/GenBank/DDBJ whole genome shotgun (WGS) entry which is preliminary data.</text>
</comment>